<dbReference type="Proteomes" id="UP001060215">
    <property type="component" value="Chromosome 12"/>
</dbReference>
<organism evidence="1 2">
    <name type="scientific">Camellia lanceoleosa</name>
    <dbReference type="NCBI Taxonomy" id="1840588"/>
    <lineage>
        <taxon>Eukaryota</taxon>
        <taxon>Viridiplantae</taxon>
        <taxon>Streptophyta</taxon>
        <taxon>Embryophyta</taxon>
        <taxon>Tracheophyta</taxon>
        <taxon>Spermatophyta</taxon>
        <taxon>Magnoliopsida</taxon>
        <taxon>eudicotyledons</taxon>
        <taxon>Gunneridae</taxon>
        <taxon>Pentapetalae</taxon>
        <taxon>asterids</taxon>
        <taxon>Ericales</taxon>
        <taxon>Theaceae</taxon>
        <taxon>Camellia</taxon>
    </lineage>
</organism>
<comment type="caution">
    <text evidence="1">The sequence shown here is derived from an EMBL/GenBank/DDBJ whole genome shotgun (WGS) entry which is preliminary data.</text>
</comment>
<evidence type="ECO:0000313" key="1">
    <source>
        <dbReference type="EMBL" id="KAI7994124.1"/>
    </source>
</evidence>
<protein>
    <submittedName>
        <fullName evidence="1">Kinesin-like protein KIN-12A</fullName>
    </submittedName>
</protein>
<sequence>MDRQKVESFLPVEDPFAAIGCENIGNQATIPCGSTVDLYANPATINFIVTITAFNSSFKPGITDLLDPSQRNLQIREDVNSVVYVENLTEECVSTMKDVTQLLMKGLSNRRTGATSINAESSRSHSVFTCAVKSRCKAVRVRL</sequence>
<name>A0ACC0FZW7_9ERIC</name>
<reference evidence="1 2" key="1">
    <citation type="journal article" date="2022" name="Plant J.">
        <title>Chromosome-level genome of Camellia lanceoleosa provides a valuable resource for understanding genome evolution and self-incompatibility.</title>
        <authorList>
            <person name="Gong W."/>
            <person name="Xiao S."/>
            <person name="Wang L."/>
            <person name="Liao Z."/>
            <person name="Chang Y."/>
            <person name="Mo W."/>
            <person name="Hu G."/>
            <person name="Li W."/>
            <person name="Zhao G."/>
            <person name="Zhu H."/>
            <person name="Hu X."/>
            <person name="Ji K."/>
            <person name="Xiang X."/>
            <person name="Song Q."/>
            <person name="Yuan D."/>
            <person name="Jin S."/>
            <person name="Zhang L."/>
        </authorList>
    </citation>
    <scope>NUCLEOTIDE SEQUENCE [LARGE SCALE GENOMIC DNA]</scope>
    <source>
        <strain evidence="1">SQ_2022a</strain>
    </source>
</reference>
<accession>A0ACC0FZW7</accession>
<evidence type="ECO:0000313" key="2">
    <source>
        <dbReference type="Proteomes" id="UP001060215"/>
    </source>
</evidence>
<keyword evidence="2" id="KW-1185">Reference proteome</keyword>
<dbReference type="EMBL" id="CM045769">
    <property type="protein sequence ID" value="KAI7994124.1"/>
    <property type="molecule type" value="Genomic_DNA"/>
</dbReference>
<gene>
    <name evidence="1" type="ORF">LOK49_LG11G00638</name>
</gene>
<proteinExistence type="predicted"/>